<keyword evidence="6 12" id="KW-0853">WD repeat</keyword>
<evidence type="ECO:0000256" key="7">
    <source>
        <dbReference type="ARBA" id="ARBA00022737"/>
    </source>
</evidence>
<dbReference type="GO" id="GO:0005198">
    <property type="term" value="F:structural molecule activity"/>
    <property type="evidence" value="ECO:0007669"/>
    <property type="project" value="TreeGrafter"/>
</dbReference>
<dbReference type="Proteomes" id="UP000603453">
    <property type="component" value="Unassembled WGS sequence"/>
</dbReference>
<dbReference type="GO" id="GO:0070971">
    <property type="term" value="C:endoplasmic reticulum exit site"/>
    <property type="evidence" value="ECO:0007669"/>
    <property type="project" value="TreeGrafter"/>
</dbReference>
<evidence type="ECO:0000256" key="11">
    <source>
        <dbReference type="ARBA" id="ARBA00025471"/>
    </source>
</evidence>
<keyword evidence="8" id="KW-0256">Endoplasmic reticulum</keyword>
<dbReference type="InterPro" id="IPR040251">
    <property type="entry name" value="SEC31-like"/>
</dbReference>
<organism evidence="13 14">
    <name type="scientific">Mucor saturninus</name>
    <dbReference type="NCBI Taxonomy" id="64648"/>
    <lineage>
        <taxon>Eukaryota</taxon>
        <taxon>Fungi</taxon>
        <taxon>Fungi incertae sedis</taxon>
        <taxon>Mucoromycota</taxon>
        <taxon>Mucoromycotina</taxon>
        <taxon>Mucoromycetes</taxon>
        <taxon>Mucorales</taxon>
        <taxon>Mucorineae</taxon>
        <taxon>Mucoraceae</taxon>
        <taxon>Mucor</taxon>
    </lineage>
</organism>
<gene>
    <name evidence="13" type="ORF">INT47_012504</name>
</gene>
<dbReference type="PANTHER" id="PTHR13923:SF11">
    <property type="entry name" value="SECRETORY 31, ISOFORM D"/>
    <property type="match status" value="1"/>
</dbReference>
<dbReference type="GO" id="GO:0030127">
    <property type="term" value="C:COPII vesicle coat"/>
    <property type="evidence" value="ECO:0007669"/>
    <property type="project" value="TreeGrafter"/>
</dbReference>
<evidence type="ECO:0000256" key="4">
    <source>
        <dbReference type="ARBA" id="ARBA00021236"/>
    </source>
</evidence>
<evidence type="ECO:0000256" key="1">
    <source>
        <dbReference type="ARBA" id="ARBA00004240"/>
    </source>
</evidence>
<evidence type="ECO:0000256" key="3">
    <source>
        <dbReference type="ARBA" id="ARBA00013507"/>
    </source>
</evidence>
<comment type="caution">
    <text evidence="13">The sequence shown here is derived from an EMBL/GenBank/DDBJ whole genome shotgun (WGS) entry which is preliminary data.</text>
</comment>
<dbReference type="InterPro" id="IPR015943">
    <property type="entry name" value="WD40/YVTN_repeat-like_dom_sf"/>
</dbReference>
<evidence type="ECO:0000256" key="9">
    <source>
        <dbReference type="ARBA" id="ARBA00022892"/>
    </source>
</evidence>
<proteinExistence type="inferred from homology"/>
<comment type="subcellular location">
    <subcellularLocation>
        <location evidence="1">Endoplasmic reticulum</location>
    </subcellularLocation>
</comment>
<name>A0A8H7UW63_9FUNG</name>
<evidence type="ECO:0000256" key="2">
    <source>
        <dbReference type="ARBA" id="ARBA00009358"/>
    </source>
</evidence>
<dbReference type="Gene3D" id="2.130.10.10">
    <property type="entry name" value="YVTN repeat-like/Quinoprotein amine dehydrogenase"/>
    <property type="match status" value="1"/>
</dbReference>
<dbReference type="InterPro" id="IPR001680">
    <property type="entry name" value="WD40_rpt"/>
</dbReference>
<feature type="repeat" description="WD" evidence="12">
    <location>
        <begin position="233"/>
        <end position="266"/>
    </location>
</feature>
<keyword evidence="14" id="KW-1185">Reference proteome</keyword>
<evidence type="ECO:0000313" key="14">
    <source>
        <dbReference type="Proteomes" id="UP000603453"/>
    </source>
</evidence>
<dbReference type="PROSITE" id="PS50082">
    <property type="entry name" value="WD_REPEATS_2"/>
    <property type="match status" value="1"/>
</dbReference>
<dbReference type="SMART" id="SM00320">
    <property type="entry name" value="WD40"/>
    <property type="match status" value="5"/>
</dbReference>
<keyword evidence="10" id="KW-0653">Protein transport</keyword>
<evidence type="ECO:0000256" key="6">
    <source>
        <dbReference type="ARBA" id="ARBA00022574"/>
    </source>
</evidence>
<evidence type="ECO:0000256" key="10">
    <source>
        <dbReference type="ARBA" id="ARBA00022927"/>
    </source>
</evidence>
<accession>A0A8H7UW63</accession>
<dbReference type="Pfam" id="PF00400">
    <property type="entry name" value="WD40"/>
    <property type="match status" value="1"/>
</dbReference>
<evidence type="ECO:0000256" key="8">
    <source>
        <dbReference type="ARBA" id="ARBA00022824"/>
    </source>
</evidence>
<dbReference type="GO" id="GO:0015031">
    <property type="term" value="P:protein transport"/>
    <property type="evidence" value="ECO:0007669"/>
    <property type="project" value="UniProtKB-KW"/>
</dbReference>
<keyword evidence="5" id="KW-0813">Transport</keyword>
<reference evidence="13" key="1">
    <citation type="submission" date="2020-12" db="EMBL/GenBank/DDBJ databases">
        <title>Metabolic potential, ecology and presence of endohyphal bacteria is reflected in genomic diversity of Mucoromycotina.</title>
        <authorList>
            <person name="Muszewska A."/>
            <person name="Okrasinska A."/>
            <person name="Steczkiewicz K."/>
            <person name="Drgas O."/>
            <person name="Orlowska M."/>
            <person name="Perlinska-Lenart U."/>
            <person name="Aleksandrzak-Piekarczyk T."/>
            <person name="Szatraj K."/>
            <person name="Zielenkiewicz U."/>
            <person name="Pilsyk S."/>
            <person name="Malc E."/>
            <person name="Mieczkowski P."/>
            <person name="Kruszewska J.S."/>
            <person name="Biernat P."/>
            <person name="Pawlowska J."/>
        </authorList>
    </citation>
    <scope>NUCLEOTIDE SEQUENCE</scope>
    <source>
        <strain evidence="13">WA0000017839</strain>
    </source>
</reference>
<keyword evidence="7" id="KW-0677">Repeat</keyword>
<dbReference type="InterPro" id="IPR036322">
    <property type="entry name" value="WD40_repeat_dom_sf"/>
</dbReference>
<evidence type="ECO:0000313" key="13">
    <source>
        <dbReference type="EMBL" id="KAG2196282.1"/>
    </source>
</evidence>
<dbReference type="PANTHER" id="PTHR13923">
    <property type="entry name" value="SEC31-RELATED PROTEIN"/>
    <property type="match status" value="1"/>
</dbReference>
<dbReference type="GO" id="GO:0007029">
    <property type="term" value="P:endoplasmic reticulum organization"/>
    <property type="evidence" value="ECO:0007669"/>
    <property type="project" value="TreeGrafter"/>
</dbReference>
<dbReference type="AlphaFoldDB" id="A0A8H7UW63"/>
<keyword evidence="9" id="KW-0931">ER-Golgi transport</keyword>
<dbReference type="GO" id="GO:0090110">
    <property type="term" value="P:COPII-coated vesicle cargo loading"/>
    <property type="evidence" value="ECO:0007669"/>
    <property type="project" value="TreeGrafter"/>
</dbReference>
<dbReference type="OrthoDB" id="542917at2759"/>
<dbReference type="Gene3D" id="1.25.40.1030">
    <property type="match status" value="1"/>
</dbReference>
<protein>
    <recommendedName>
        <fullName evidence="4">Protein transport protein SEC31</fullName>
    </recommendedName>
    <alternativeName>
        <fullName evidence="3">Protein transport protein sec31</fullName>
    </alternativeName>
</protein>
<evidence type="ECO:0000256" key="5">
    <source>
        <dbReference type="ARBA" id="ARBA00022448"/>
    </source>
</evidence>
<dbReference type="SUPFAM" id="SSF50978">
    <property type="entry name" value="WD40 repeat-like"/>
    <property type="match status" value="1"/>
</dbReference>
<sequence length="752" mass="83776">MNATLAWSREREPMLVTGTLTGAMAPDFSSASQLEILSFGGGHLSSLCKVSTTSRFNTLAWGQGVIAGGMETNELELWNATTMLDSTKSATEALILRTSMHTGKLASLDFNFFQPNLLASAGNHSEVYIWDLNQPGTPFTPGTKSSKMDEITSVKWNCQVQHILSTASTNGYTVVWDLRNKKEVMTLPSSSSISSIAWNPDIATQIVTASGDDINPTLSLWDLRHAHSPEKTFRGHTQGILDVAWCRHDADLLVSSGKDGQTLCWNTQWGTLQSQVATDSKWSFRVDWCPRQPHLLAYANMNGSINVVSIEDSTIVAAPPPKWRRCPVGATFGLGGKLARFHKKCVRVTTIQTDPEIMKRSEQLESATEEDNVHHFIEDRIRESQGQDKVDWEILLPLFSENAREHLIAYLGFDRDTVVEAAEAILRKKTKPNPQESDHGQTTLFQTSSSLFVGGEGQKGVAASFFKAQDTSSQQPFKFFPTTSTTDLDGCITQAVVLGDFEIAVDLCIAHDRFADAFMFGMCGGSDLLARTQKAYLNKQSKHHAYLRLLEGIVQDDLTGIVRDADEKDWSSVLVILCTFAQSTDFGRLCGIMGDRLMRRTDLREHATLFYLAAGDLEKVASIWIAQLDGGEGVRLQELVEKITLFRKAIQFEDPHKRTKEKGGEYVLKSLYAKYCQYAEWMATQGKLEVAKKYICLIPDDYVKANLDSMVHARVFRMPEETMIIQTKRPVSSATTLGYYSAHQQPFVTKRQ</sequence>
<dbReference type="EMBL" id="JAEPRD010000150">
    <property type="protein sequence ID" value="KAG2196282.1"/>
    <property type="molecule type" value="Genomic_DNA"/>
</dbReference>
<comment type="function">
    <text evidence="11">Component of the coat protein complex II (COPII) which promotes the formation of transport vesicles from the endoplasmic reticulum (ER). The coat has two main functions, the physical deformation of the endoplasmic reticulum membrane into vesicles and the selection of cargo molecules.</text>
</comment>
<comment type="similarity">
    <text evidence="2">Belongs to the WD repeat SEC31 family.</text>
</comment>
<evidence type="ECO:0000256" key="12">
    <source>
        <dbReference type="PROSITE-ProRule" id="PRU00221"/>
    </source>
</evidence>